<dbReference type="Pfam" id="PF01425">
    <property type="entry name" value="Amidase"/>
    <property type="match status" value="1"/>
</dbReference>
<reference evidence="7 8" key="1">
    <citation type="journal article" date="2016" name="Nat. Commun.">
        <title>Thousands of microbial genomes shed light on interconnected biogeochemical processes in an aquifer system.</title>
        <authorList>
            <person name="Anantharaman K."/>
            <person name="Brown C.T."/>
            <person name="Hug L.A."/>
            <person name="Sharon I."/>
            <person name="Castelle C.J."/>
            <person name="Probst A.J."/>
            <person name="Thomas B.C."/>
            <person name="Singh A."/>
            <person name="Wilkins M.J."/>
            <person name="Karaoz U."/>
            <person name="Brodie E.L."/>
            <person name="Williams K.H."/>
            <person name="Hubbard S.S."/>
            <person name="Banfield J.F."/>
        </authorList>
    </citation>
    <scope>NUCLEOTIDE SEQUENCE [LARGE SCALE GENOMIC DNA]</scope>
</reference>
<comment type="subunit">
    <text evidence="5">Heterotrimer of A, B and C subunits.</text>
</comment>
<dbReference type="GO" id="GO:0050567">
    <property type="term" value="F:glutaminyl-tRNA synthase (glutamine-hydrolyzing) activity"/>
    <property type="evidence" value="ECO:0007669"/>
    <property type="project" value="UniProtKB-UniRule"/>
</dbReference>
<gene>
    <name evidence="5" type="primary">gatA</name>
    <name evidence="7" type="ORF">A2786_02800</name>
</gene>
<protein>
    <recommendedName>
        <fullName evidence="5">Glutamyl-tRNA(Gln) amidotransferase subunit A</fullName>
        <shortName evidence="5">Glu-ADT subunit A</shortName>
        <ecNumber evidence="5">6.3.5.7</ecNumber>
    </recommendedName>
</protein>
<dbReference type="PANTHER" id="PTHR11895:SF7">
    <property type="entry name" value="GLUTAMYL-TRNA(GLN) AMIDOTRANSFERASE SUBUNIT A, MITOCHONDRIAL"/>
    <property type="match status" value="1"/>
</dbReference>
<keyword evidence="2 5" id="KW-0547">Nucleotide-binding</keyword>
<comment type="function">
    <text evidence="5">Allows the formation of correctly charged Gln-tRNA(Gln) through the transamidation of misacylated Glu-tRNA(Gln) in organisms which lack glutaminyl-tRNA synthetase. The reaction takes place in the presence of glutamine and ATP through an activated gamma-phospho-Glu-tRNA(Gln).</text>
</comment>
<evidence type="ECO:0000259" key="6">
    <source>
        <dbReference type="Pfam" id="PF01425"/>
    </source>
</evidence>
<keyword evidence="1 5" id="KW-0436">Ligase</keyword>
<dbReference type="EMBL" id="MHCJ01000003">
    <property type="protein sequence ID" value="OGY18406.1"/>
    <property type="molecule type" value="Genomic_DNA"/>
</dbReference>
<dbReference type="GO" id="GO:0005524">
    <property type="term" value="F:ATP binding"/>
    <property type="evidence" value="ECO:0007669"/>
    <property type="project" value="UniProtKB-KW"/>
</dbReference>
<dbReference type="InterPro" id="IPR004412">
    <property type="entry name" value="GatA"/>
</dbReference>
<dbReference type="Proteomes" id="UP000179233">
    <property type="component" value="Unassembled WGS sequence"/>
</dbReference>
<dbReference type="InterPro" id="IPR000120">
    <property type="entry name" value="Amidase"/>
</dbReference>
<feature type="active site" description="Charge relay system" evidence="5">
    <location>
        <position position="79"/>
    </location>
</feature>
<evidence type="ECO:0000256" key="5">
    <source>
        <dbReference type="HAMAP-Rule" id="MF_00120"/>
    </source>
</evidence>
<feature type="domain" description="Amidase" evidence="6">
    <location>
        <begin position="24"/>
        <end position="448"/>
    </location>
</feature>
<evidence type="ECO:0000256" key="1">
    <source>
        <dbReference type="ARBA" id="ARBA00022598"/>
    </source>
</evidence>
<dbReference type="HAMAP" id="MF_00120">
    <property type="entry name" value="GatA"/>
    <property type="match status" value="1"/>
</dbReference>
<evidence type="ECO:0000256" key="3">
    <source>
        <dbReference type="ARBA" id="ARBA00022840"/>
    </source>
</evidence>
<dbReference type="InterPro" id="IPR023631">
    <property type="entry name" value="Amidase_dom"/>
</dbReference>
<evidence type="ECO:0000256" key="4">
    <source>
        <dbReference type="ARBA" id="ARBA00022917"/>
    </source>
</evidence>
<dbReference type="GO" id="GO:0006412">
    <property type="term" value="P:translation"/>
    <property type="evidence" value="ECO:0007669"/>
    <property type="project" value="UniProtKB-UniRule"/>
</dbReference>
<dbReference type="GO" id="GO:0030956">
    <property type="term" value="C:glutamyl-tRNA(Gln) amidotransferase complex"/>
    <property type="evidence" value="ECO:0007669"/>
    <property type="project" value="InterPro"/>
</dbReference>
<sequence length="470" mass="52014">MKLHEVSLQEAITLLRSKRASSVELVNVFLERIKKYNPKLHAFITVRDEQEIIAEATKADQERAKGSDRLLLGIPIVLKDNFLTQGLRTTAASKVLDDYIPQYDATAVSRLKNAGAIILGKTNLDAWGHGSSGEHTEYGITRNPYDYERVTGGSSSGSGAAVASDLCIAATGTDTGGSNRQPASYCNLVGLKPTYGRVSRYGIIAMASTTDSIGHLTKRVWDSAAILSVTAGNDPLDATSSTEPVQQYHERLADKGRVKIGIPKEFFEGLETKLVTKVLQALDVLKARGHRLIEISLPNVKYAYAIYCVTVSSEVSSNLARFDGIRYGFPRQRFQDEAKRRIMIGTHSLSAGYADQYYKRAIAGRTLLIREFEEAFQKVDLIAGPVFPFPPFKHGEREKDPLKMYLSDVLTVPANLTGHPAISVPIGFVDNLPNGLQLIAPHFSETRLFRVSLEVEQELRMYERKPRLKQ</sequence>
<comment type="caution">
    <text evidence="7">The sequence shown here is derived from an EMBL/GenBank/DDBJ whole genome shotgun (WGS) entry which is preliminary data.</text>
</comment>
<feature type="active site" description="Acyl-ester intermediate" evidence="5">
    <location>
        <position position="178"/>
    </location>
</feature>
<accession>A0A1G1VSN3</accession>
<name>A0A1G1VSN3_9BACT</name>
<dbReference type="EC" id="6.3.5.7" evidence="5"/>
<dbReference type="PANTHER" id="PTHR11895">
    <property type="entry name" value="TRANSAMIDASE"/>
    <property type="match status" value="1"/>
</dbReference>
<proteinExistence type="inferred from homology"/>
<organism evidence="7 8">
    <name type="scientific">Candidatus Chisholmbacteria bacterium RIFCSPHIGHO2_01_FULL_52_32</name>
    <dbReference type="NCBI Taxonomy" id="1797591"/>
    <lineage>
        <taxon>Bacteria</taxon>
        <taxon>Candidatus Chisholmiibacteriota</taxon>
    </lineage>
</organism>
<evidence type="ECO:0000313" key="8">
    <source>
        <dbReference type="Proteomes" id="UP000179233"/>
    </source>
</evidence>
<dbReference type="AlphaFoldDB" id="A0A1G1VSN3"/>
<dbReference type="InterPro" id="IPR036928">
    <property type="entry name" value="AS_sf"/>
</dbReference>
<keyword evidence="3 5" id="KW-0067">ATP-binding</keyword>
<feature type="active site" description="Charge relay system" evidence="5">
    <location>
        <position position="154"/>
    </location>
</feature>
<evidence type="ECO:0000313" key="7">
    <source>
        <dbReference type="EMBL" id="OGY18406.1"/>
    </source>
</evidence>
<dbReference type="NCBIfam" id="TIGR00132">
    <property type="entry name" value="gatA"/>
    <property type="match status" value="1"/>
</dbReference>
<dbReference type="SUPFAM" id="SSF75304">
    <property type="entry name" value="Amidase signature (AS) enzymes"/>
    <property type="match status" value="1"/>
</dbReference>
<dbReference type="Gene3D" id="3.90.1300.10">
    <property type="entry name" value="Amidase signature (AS) domain"/>
    <property type="match status" value="1"/>
</dbReference>
<comment type="similarity">
    <text evidence="5">Belongs to the amidase family. GatA subfamily.</text>
</comment>
<evidence type="ECO:0000256" key="2">
    <source>
        <dbReference type="ARBA" id="ARBA00022741"/>
    </source>
</evidence>
<keyword evidence="4 5" id="KW-0648">Protein biosynthesis</keyword>
<comment type="catalytic activity">
    <reaction evidence="5">
        <text>L-glutamyl-tRNA(Gln) + L-glutamine + ATP + H2O = L-glutaminyl-tRNA(Gln) + L-glutamate + ADP + phosphate + H(+)</text>
        <dbReference type="Rhea" id="RHEA:17521"/>
        <dbReference type="Rhea" id="RHEA-COMP:9681"/>
        <dbReference type="Rhea" id="RHEA-COMP:9684"/>
        <dbReference type="ChEBI" id="CHEBI:15377"/>
        <dbReference type="ChEBI" id="CHEBI:15378"/>
        <dbReference type="ChEBI" id="CHEBI:29985"/>
        <dbReference type="ChEBI" id="CHEBI:30616"/>
        <dbReference type="ChEBI" id="CHEBI:43474"/>
        <dbReference type="ChEBI" id="CHEBI:58359"/>
        <dbReference type="ChEBI" id="CHEBI:78520"/>
        <dbReference type="ChEBI" id="CHEBI:78521"/>
        <dbReference type="ChEBI" id="CHEBI:456216"/>
        <dbReference type="EC" id="6.3.5.7"/>
    </reaction>
</comment>